<organism evidence="2">
    <name type="scientific">Sipha flava</name>
    <name type="common">yellow sugarcane aphid</name>
    <dbReference type="NCBI Taxonomy" id="143950"/>
    <lineage>
        <taxon>Eukaryota</taxon>
        <taxon>Metazoa</taxon>
        <taxon>Ecdysozoa</taxon>
        <taxon>Arthropoda</taxon>
        <taxon>Hexapoda</taxon>
        <taxon>Insecta</taxon>
        <taxon>Pterygota</taxon>
        <taxon>Neoptera</taxon>
        <taxon>Paraneoptera</taxon>
        <taxon>Hemiptera</taxon>
        <taxon>Sternorrhyncha</taxon>
        <taxon>Aphidomorpha</taxon>
        <taxon>Aphidoidea</taxon>
        <taxon>Aphididae</taxon>
        <taxon>Sipha</taxon>
    </lineage>
</organism>
<feature type="compositionally biased region" description="Basic residues" evidence="1">
    <location>
        <begin position="54"/>
        <end position="76"/>
    </location>
</feature>
<proteinExistence type="predicted"/>
<dbReference type="AlphaFoldDB" id="A0A2S2Q9K7"/>
<evidence type="ECO:0000313" key="2">
    <source>
        <dbReference type="EMBL" id="MBY73892.1"/>
    </source>
</evidence>
<name>A0A2S2Q9K7_9HEMI</name>
<sequence length="106" mass="11939">MAEAEGLSFLEEFDEMKMEDINLKGPPVVKPELRYTKAAGGGTSSAPDDCPTRGTRRKATERASVVKKRAYKRHATRQSEDEDDDRDETPGHTRRRNLQPTQHARG</sequence>
<evidence type="ECO:0000256" key="1">
    <source>
        <dbReference type="SAM" id="MobiDB-lite"/>
    </source>
</evidence>
<accession>A0A2S2Q9K7</accession>
<gene>
    <name evidence="2" type="ORF">g.186117</name>
</gene>
<protein>
    <submittedName>
        <fullName evidence="2">Uncharacterized protein</fullName>
    </submittedName>
</protein>
<feature type="region of interest" description="Disordered" evidence="1">
    <location>
        <begin position="34"/>
        <end position="106"/>
    </location>
</feature>
<dbReference type="EMBL" id="GGMS01004689">
    <property type="protein sequence ID" value="MBY73892.1"/>
    <property type="molecule type" value="Transcribed_RNA"/>
</dbReference>
<reference evidence="2" key="1">
    <citation type="submission" date="2018-04" db="EMBL/GenBank/DDBJ databases">
        <title>Transcriptome assembly of Sipha flava.</title>
        <authorList>
            <person name="Scully E.D."/>
            <person name="Geib S.M."/>
            <person name="Palmer N.A."/>
            <person name="Koch K."/>
            <person name="Bradshaw J."/>
            <person name="Heng-Moss T."/>
            <person name="Sarath G."/>
        </authorList>
    </citation>
    <scope>NUCLEOTIDE SEQUENCE</scope>
</reference>